<dbReference type="RefSeq" id="WP_165918566.1">
    <property type="nucleotide sequence ID" value="NZ_SMBJ01000010.1"/>
</dbReference>
<proteinExistence type="predicted"/>
<dbReference type="AlphaFoldDB" id="A0A4R3QKX4"/>
<dbReference type="Proteomes" id="UP000295547">
    <property type="component" value="Unassembled WGS sequence"/>
</dbReference>
<evidence type="ECO:0008006" key="4">
    <source>
        <dbReference type="Google" id="ProtNLM"/>
    </source>
</evidence>
<comment type="caution">
    <text evidence="2">The sequence shown here is derived from an EMBL/GenBank/DDBJ whole genome shotgun (WGS) entry which is preliminary data.</text>
</comment>
<sequence>MTIFFRLLEAIDKRPVLDQLSLSFRSNCSDGRIFQTNTESFKAFPGASFAYWVGESIRSAFRTHSAFESADTGFVARRGVNSNDDFRFLRSWHEVVAESERWVAHPKGGEFRPFYSDVNLVVDWYLGGAYLEAPRVTEKVYKSAIVPSKELYFRPGLTWSRRTKSRLSMRVMPRGCIFGDKGPAVIEQNDNEENLFWGLAICLSSAYHKLVEVQLAAADARPGGAAHSFEVGVIQTTPSPIPNDAEKERLAELARRAWSLKRTLDTVVETSHAFSLPYPLRQRIGEFDPSSIELEVAGIQSEIDQIAFDLYGFDERDRAIAFDPSHSTQIGVSEEPGLAEDSDEEEGADLIDEADALTSWAVGVAVGRFDWRLATNERAAPSEPDPFDALPTKSAGMLPDDAEPFHINSGILVDDLGHSHDLARLIEEVFARVDAPVPGDVRRWLRRDFFPLHLRLYSKSRRKAPIYWPLSTPSGSYTLWLYYPSLTSQTLYTAVNDFIDPKLKHVGRDVSSLREKGGARSREDEKAFEILQALELELIELRDTLLRIAPIYRPNHDDGVQITAAPLWQLFGHKPWQKVLKDTWVKLEKGDYDWAHLAMAYWPSRVREKCRTDKSLAIAHGLEDLYEDAPAPKTRAGKKGEGS</sequence>
<feature type="region of interest" description="Disordered" evidence="1">
    <location>
        <begin position="325"/>
        <end position="346"/>
    </location>
</feature>
<gene>
    <name evidence="2" type="ORF">EV130_110148</name>
</gene>
<evidence type="ECO:0000313" key="3">
    <source>
        <dbReference type="Proteomes" id="UP000295547"/>
    </source>
</evidence>
<evidence type="ECO:0000256" key="1">
    <source>
        <dbReference type="SAM" id="MobiDB-lite"/>
    </source>
</evidence>
<dbReference type="EMBL" id="SMBJ01000010">
    <property type="protein sequence ID" value="TCU21804.1"/>
    <property type="molecule type" value="Genomic_DNA"/>
</dbReference>
<accession>A0A4R3QKX4</accession>
<reference evidence="2 3" key="1">
    <citation type="submission" date="2019-03" db="EMBL/GenBank/DDBJ databases">
        <title>Genomic Encyclopedia of Type Strains, Phase IV (KMG-V): Genome sequencing to study the core and pangenomes of soil and plant-associated prokaryotes.</title>
        <authorList>
            <person name="Whitman W."/>
        </authorList>
    </citation>
    <scope>NUCLEOTIDE SEQUENCE [LARGE SCALE GENOMIC DNA]</scope>
    <source>
        <strain evidence="2 3">Gr42</strain>
    </source>
</reference>
<protein>
    <recommendedName>
        <fullName evidence="4">Type II restriction endonuclease subunit M</fullName>
    </recommendedName>
</protein>
<evidence type="ECO:0000313" key="2">
    <source>
        <dbReference type="EMBL" id="TCU21804.1"/>
    </source>
</evidence>
<name>A0A4R3QKX4_9HYPH</name>
<feature type="compositionally biased region" description="Acidic residues" evidence="1">
    <location>
        <begin position="337"/>
        <end position="346"/>
    </location>
</feature>
<keyword evidence="3" id="KW-1185">Reference proteome</keyword>
<organism evidence="2 3">
    <name type="scientific">Rhizobium azibense</name>
    <dbReference type="NCBI Taxonomy" id="1136135"/>
    <lineage>
        <taxon>Bacteria</taxon>
        <taxon>Pseudomonadati</taxon>
        <taxon>Pseudomonadota</taxon>
        <taxon>Alphaproteobacteria</taxon>
        <taxon>Hyphomicrobiales</taxon>
        <taxon>Rhizobiaceae</taxon>
        <taxon>Rhizobium/Agrobacterium group</taxon>
        <taxon>Rhizobium</taxon>
    </lineage>
</organism>